<dbReference type="InterPro" id="IPR050316">
    <property type="entry name" value="Tyrosinase/Hemocyanin"/>
</dbReference>
<dbReference type="OrthoDB" id="61409at2759"/>
<evidence type="ECO:0000256" key="2">
    <source>
        <dbReference type="ARBA" id="ARBA00023008"/>
    </source>
</evidence>
<dbReference type="SUPFAM" id="SSF48056">
    <property type="entry name" value="Di-copper centre-containing domain"/>
    <property type="match status" value="1"/>
</dbReference>
<evidence type="ECO:0000256" key="1">
    <source>
        <dbReference type="ARBA" id="ARBA00022723"/>
    </source>
</evidence>
<feature type="region of interest" description="Disordered" evidence="3">
    <location>
        <begin position="538"/>
        <end position="576"/>
    </location>
</feature>
<feature type="domain" description="Tyrosinase copper-binding" evidence="5">
    <location>
        <begin position="70"/>
        <end position="262"/>
    </location>
</feature>
<dbReference type="STRING" id="4795.A0A225X002"/>
<evidence type="ECO:0000256" key="4">
    <source>
        <dbReference type="SAM" id="SignalP"/>
    </source>
</evidence>
<feature type="signal peptide" evidence="4">
    <location>
        <begin position="1"/>
        <end position="26"/>
    </location>
</feature>
<keyword evidence="7" id="KW-1185">Reference proteome</keyword>
<keyword evidence="4" id="KW-0732">Signal</keyword>
<dbReference type="InterPro" id="IPR002227">
    <property type="entry name" value="Tyrosinase_Cu-bd"/>
</dbReference>
<protein>
    <recommendedName>
        <fullName evidence="5">Tyrosinase copper-binding domain-containing protein</fullName>
    </recommendedName>
</protein>
<dbReference type="PANTHER" id="PTHR11474:SF126">
    <property type="entry name" value="TYROSINASE-LIKE PROTEIN TYR-1-RELATED"/>
    <property type="match status" value="1"/>
</dbReference>
<keyword evidence="2" id="KW-0186">Copper</keyword>
<keyword evidence="1" id="KW-0479">Metal-binding</keyword>
<evidence type="ECO:0000313" key="7">
    <source>
        <dbReference type="Proteomes" id="UP000198211"/>
    </source>
</evidence>
<dbReference type="Pfam" id="PF00264">
    <property type="entry name" value="Tyrosinase"/>
    <property type="match status" value="1"/>
</dbReference>
<name>A0A225X002_9STRA</name>
<dbReference type="Gene3D" id="1.10.1280.10">
    <property type="entry name" value="Di-copper center containing domain from catechol oxidase"/>
    <property type="match status" value="1"/>
</dbReference>
<organism evidence="6 7">
    <name type="scientific">Phytophthora megakarya</name>
    <dbReference type="NCBI Taxonomy" id="4795"/>
    <lineage>
        <taxon>Eukaryota</taxon>
        <taxon>Sar</taxon>
        <taxon>Stramenopiles</taxon>
        <taxon>Oomycota</taxon>
        <taxon>Peronosporomycetes</taxon>
        <taxon>Peronosporales</taxon>
        <taxon>Peronosporaceae</taxon>
        <taxon>Phytophthora</taxon>
    </lineage>
</organism>
<sequence length="629" mass="69779">MAHRHAKSQVFAFLVAISLLATSTNAGVWPTNGVCGSRIRYSWDALTVDDKKLYRDAIATAMSTGYHALFVEVHSDRTSFKEAHNTCGMMFWHRRYLLAYEAMLRSLDTKFACITIPYWDYFADYAKFLAGSCVNFEDCSAFLKDMGGSTGPSSALLINGFTVTGNCVNGLSSPYANFTSFCEKSTMSGSSCAGCIPRGSWSTSNYPSGFCYSSLAKYLSLEFGFAWFSQNIHYGVHQSIHNMAMGTMQTYPTSADPIFYSHQYVNFDIYSIVTAFFDTNLIHTNSATVDLIHQLYYDCQIGRTLTDTEKKTGEYAFQSCAQSDYAYTAPTSLSTMTMYWNGTGQTRIAVESHPRLGTFFANQPKEYWRYVSGTDLGSLSYSYASDDLFALLKGEGLACPKGHTRKLWAENYVDVPVSADKRKKAIGRSFNLFQDIYDNALSNTSSHADAIEQGETLDCLWYDENFGVDDFTPQFRANWGLPSTAHTFCYSRVQDVKAGRKQVKVRGWKDKYQFHYFTMTDTQLASASDLTSTQEAAIISSGDPTTSTSTTTTTSTVTPTPTDTSTPTSSSVTSSPGTVTANSAVHYCPHFESIGVLNYFKLSGVHPNCFAHKYANNCLSYPTCIMQLL</sequence>
<evidence type="ECO:0000256" key="3">
    <source>
        <dbReference type="SAM" id="MobiDB-lite"/>
    </source>
</evidence>
<dbReference type="PANTHER" id="PTHR11474">
    <property type="entry name" value="TYROSINASE FAMILY MEMBER"/>
    <property type="match status" value="1"/>
</dbReference>
<dbReference type="GO" id="GO:0016491">
    <property type="term" value="F:oxidoreductase activity"/>
    <property type="evidence" value="ECO:0007669"/>
    <property type="project" value="InterPro"/>
</dbReference>
<evidence type="ECO:0000313" key="6">
    <source>
        <dbReference type="EMBL" id="OWZ22500.1"/>
    </source>
</evidence>
<dbReference type="InterPro" id="IPR008922">
    <property type="entry name" value="Di-copper_centre_dom_sf"/>
</dbReference>
<reference evidence="7" key="1">
    <citation type="submission" date="2017-03" db="EMBL/GenBank/DDBJ databases">
        <title>Phytopthora megakarya and P. palmivora, two closely related causual agents of cacao black pod achieved similar genome size and gene model numbers by different mechanisms.</title>
        <authorList>
            <person name="Ali S."/>
            <person name="Shao J."/>
            <person name="Larry D.J."/>
            <person name="Kronmiller B."/>
            <person name="Shen D."/>
            <person name="Strem M.D."/>
            <person name="Melnick R.L."/>
            <person name="Guiltinan M.J."/>
            <person name="Tyler B.M."/>
            <person name="Meinhardt L.W."/>
            <person name="Bailey B.A."/>
        </authorList>
    </citation>
    <scope>NUCLEOTIDE SEQUENCE [LARGE SCALE GENOMIC DNA]</scope>
    <source>
        <strain evidence="7">zdho120</strain>
    </source>
</reference>
<dbReference type="EMBL" id="NBNE01000131">
    <property type="protein sequence ID" value="OWZ22500.1"/>
    <property type="molecule type" value="Genomic_DNA"/>
</dbReference>
<feature type="compositionally biased region" description="Low complexity" evidence="3">
    <location>
        <begin position="540"/>
        <end position="576"/>
    </location>
</feature>
<evidence type="ECO:0000259" key="5">
    <source>
        <dbReference type="Pfam" id="PF00264"/>
    </source>
</evidence>
<feature type="chain" id="PRO_5011968463" description="Tyrosinase copper-binding domain-containing protein" evidence="4">
    <location>
        <begin position="27"/>
        <end position="629"/>
    </location>
</feature>
<dbReference type="AlphaFoldDB" id="A0A225X002"/>
<proteinExistence type="predicted"/>
<comment type="caution">
    <text evidence="6">The sequence shown here is derived from an EMBL/GenBank/DDBJ whole genome shotgun (WGS) entry which is preliminary data.</text>
</comment>
<gene>
    <name evidence="6" type="ORF">PHMEG_0002784</name>
</gene>
<dbReference type="GO" id="GO:0046872">
    <property type="term" value="F:metal ion binding"/>
    <property type="evidence" value="ECO:0007669"/>
    <property type="project" value="UniProtKB-KW"/>
</dbReference>
<dbReference type="Proteomes" id="UP000198211">
    <property type="component" value="Unassembled WGS sequence"/>
</dbReference>
<accession>A0A225X002</accession>